<dbReference type="GO" id="GO:0008236">
    <property type="term" value="F:serine-type peptidase activity"/>
    <property type="evidence" value="ECO:0007669"/>
    <property type="project" value="UniProtKB-KW"/>
</dbReference>
<keyword evidence="2" id="KW-0720">Serine protease</keyword>
<dbReference type="GO" id="GO:0005886">
    <property type="term" value="C:plasma membrane"/>
    <property type="evidence" value="ECO:0007669"/>
    <property type="project" value="TreeGrafter"/>
</dbReference>
<name>A0A7T8KJ58_CALRO</name>
<keyword evidence="1" id="KW-0645">Protease</keyword>
<proteinExistence type="predicted"/>
<dbReference type="GO" id="GO:0006508">
    <property type="term" value="P:proteolysis"/>
    <property type="evidence" value="ECO:0007669"/>
    <property type="project" value="InterPro"/>
</dbReference>
<dbReference type="InterPro" id="IPR029058">
    <property type="entry name" value="AB_hydrolase_fold"/>
</dbReference>
<evidence type="ECO:0000259" key="4">
    <source>
        <dbReference type="Pfam" id="PF00326"/>
    </source>
</evidence>
<keyword evidence="6" id="KW-1185">Reference proteome</keyword>
<keyword evidence="3" id="KW-0325">Glycoprotein</keyword>
<feature type="non-terminal residue" evidence="5">
    <location>
        <position position="1"/>
    </location>
</feature>
<evidence type="ECO:0000256" key="2">
    <source>
        <dbReference type="ARBA" id="ARBA00022825"/>
    </source>
</evidence>
<keyword evidence="1" id="KW-0031">Aminopeptidase</keyword>
<dbReference type="InterPro" id="IPR050278">
    <property type="entry name" value="Serine_Prot_S9B/DPPIV"/>
</dbReference>
<feature type="domain" description="Peptidase S9 prolyl oligopeptidase catalytic" evidence="4">
    <location>
        <begin position="107"/>
        <end position="240"/>
    </location>
</feature>
<dbReference type="Pfam" id="PF00326">
    <property type="entry name" value="Peptidase_S9"/>
    <property type="match status" value="1"/>
</dbReference>
<dbReference type="EMBL" id="CP045890">
    <property type="protein sequence ID" value="QQP56815.1"/>
    <property type="molecule type" value="Genomic_DNA"/>
</dbReference>
<evidence type="ECO:0000256" key="1">
    <source>
        <dbReference type="ARBA" id="ARBA00022438"/>
    </source>
</evidence>
<reference evidence="6" key="1">
    <citation type="submission" date="2021-01" db="EMBL/GenBank/DDBJ databases">
        <title>Caligus Genome Assembly.</title>
        <authorList>
            <person name="Gallardo-Escarate C."/>
        </authorList>
    </citation>
    <scope>NUCLEOTIDE SEQUENCE [LARGE SCALE GENOMIC DNA]</scope>
</reference>
<evidence type="ECO:0000313" key="5">
    <source>
        <dbReference type="EMBL" id="QQP56815.1"/>
    </source>
</evidence>
<dbReference type="InterPro" id="IPR001375">
    <property type="entry name" value="Peptidase_S9_cat"/>
</dbReference>
<evidence type="ECO:0000256" key="3">
    <source>
        <dbReference type="ARBA" id="ARBA00023180"/>
    </source>
</evidence>
<accession>A0A7T8KJ58</accession>
<organism evidence="5 6">
    <name type="scientific">Caligus rogercresseyi</name>
    <name type="common">Sea louse</name>
    <dbReference type="NCBI Taxonomy" id="217165"/>
    <lineage>
        <taxon>Eukaryota</taxon>
        <taxon>Metazoa</taxon>
        <taxon>Ecdysozoa</taxon>
        <taxon>Arthropoda</taxon>
        <taxon>Crustacea</taxon>
        <taxon>Multicrustacea</taxon>
        <taxon>Hexanauplia</taxon>
        <taxon>Copepoda</taxon>
        <taxon>Siphonostomatoida</taxon>
        <taxon>Caligidae</taxon>
        <taxon>Caligus</taxon>
    </lineage>
</organism>
<dbReference type="Gene3D" id="3.40.50.1820">
    <property type="entry name" value="alpha/beta hydrolase"/>
    <property type="match status" value="1"/>
</dbReference>
<feature type="non-terminal residue" evidence="5">
    <location>
        <position position="243"/>
    </location>
</feature>
<evidence type="ECO:0000313" key="6">
    <source>
        <dbReference type="Proteomes" id="UP000595437"/>
    </source>
</evidence>
<dbReference type="SUPFAM" id="SSF53474">
    <property type="entry name" value="alpha/beta-Hydrolases"/>
    <property type="match status" value="1"/>
</dbReference>
<protein>
    <recommendedName>
        <fullName evidence="4">Peptidase S9 prolyl oligopeptidase catalytic domain-containing protein</fullName>
    </recommendedName>
</protein>
<gene>
    <name evidence="5" type="ORF">FKW44_001606</name>
</gene>
<dbReference type="AlphaFoldDB" id="A0A7T8KJ58"/>
<dbReference type="PANTHER" id="PTHR11731">
    <property type="entry name" value="PROTEASE FAMILY S9B,C DIPEPTIDYL-PEPTIDASE IV-RELATED"/>
    <property type="match status" value="1"/>
</dbReference>
<dbReference type="OrthoDB" id="16520at2759"/>
<dbReference type="GO" id="GO:0008239">
    <property type="term" value="F:dipeptidyl-peptidase activity"/>
    <property type="evidence" value="ECO:0007669"/>
    <property type="project" value="TreeGrafter"/>
</dbReference>
<dbReference type="Proteomes" id="UP000595437">
    <property type="component" value="Chromosome 1"/>
</dbReference>
<sequence>ANKPRKYVQKCSSPIKVPEVTLRNIDTHKVVTVIEDNSHLELLLQNKTLPKRWDLTEPISDDKRFSAPVSLLLPMDFDKNKKYPTLVYVYGGPGSQEINYAWKSPAWPEYLVTSRKIIYMIIDGRGTGFQSVDYQFANYHALGTLEIKDQIEITQSIQKKFQFIDEERTGIWGWSYGGYVTLQSLIQDKNDVFSCGISVAPPTDWLFYDSVYTERFMGLPSMTGNKAGYVRASVLNSVEALRN</sequence>
<dbReference type="PANTHER" id="PTHR11731:SF200">
    <property type="entry name" value="DIPEPTIDYL PEPTIDASE 10, ISOFORM B"/>
    <property type="match status" value="1"/>
</dbReference>
<dbReference type="GO" id="GO:0004177">
    <property type="term" value="F:aminopeptidase activity"/>
    <property type="evidence" value="ECO:0007669"/>
    <property type="project" value="UniProtKB-KW"/>
</dbReference>
<keyword evidence="1" id="KW-0378">Hydrolase</keyword>